<evidence type="ECO:0000313" key="2">
    <source>
        <dbReference type="Proteomes" id="UP000509510"/>
    </source>
</evidence>
<dbReference type="RefSeq" id="XP_035348112.1">
    <property type="nucleotide sequence ID" value="XM_035492219.1"/>
</dbReference>
<dbReference type="EMBL" id="CP055902">
    <property type="protein sequence ID" value="QKX61938.1"/>
    <property type="molecule type" value="Genomic_DNA"/>
</dbReference>
<accession>A0A7H8R7R5</accession>
<dbReference type="KEGG" id="trg:TRUGW13939_09094"/>
<organism evidence="1 2">
    <name type="scientific">Talaromyces rugulosus</name>
    <name type="common">Penicillium rugulosum</name>
    <dbReference type="NCBI Taxonomy" id="121627"/>
    <lineage>
        <taxon>Eukaryota</taxon>
        <taxon>Fungi</taxon>
        <taxon>Dikarya</taxon>
        <taxon>Ascomycota</taxon>
        <taxon>Pezizomycotina</taxon>
        <taxon>Eurotiomycetes</taxon>
        <taxon>Eurotiomycetidae</taxon>
        <taxon>Eurotiales</taxon>
        <taxon>Trichocomaceae</taxon>
        <taxon>Talaromyces</taxon>
        <taxon>Talaromyces sect. Islandici</taxon>
    </lineage>
</organism>
<protein>
    <submittedName>
        <fullName evidence="1">Uncharacterized protein</fullName>
    </submittedName>
</protein>
<reference evidence="2" key="1">
    <citation type="submission" date="2020-06" db="EMBL/GenBank/DDBJ databases">
        <title>A chromosome-scale genome assembly of Talaromyces rugulosus W13939.</title>
        <authorList>
            <person name="Wang B."/>
            <person name="Guo L."/>
            <person name="Ye K."/>
            <person name="Wang L."/>
        </authorList>
    </citation>
    <scope>NUCLEOTIDE SEQUENCE [LARGE SCALE GENOMIC DNA]</scope>
    <source>
        <strain evidence="2">W13939</strain>
    </source>
</reference>
<sequence>MSNDWEVLEMFHDKKEPIIFNNKIQAYGDLRESMRKFNLAILNNHAESNSIAWIEGINAELLKLQPLFDKIREHNPWSSFLEVFGDAKTLAHVKQRDLKDDWGYDFKKIQEWKELHYGELQRDGLPPLEADFFVEYKRSPYGVWKEKYDDYIYPGPPGNNSFDFAGNGSEDDPRWKDTVSRFRDKKTVCRCHPSSLNQERHRHWLNTDEYM</sequence>
<dbReference type="AlphaFoldDB" id="A0A7H8R7R5"/>
<name>A0A7H8R7R5_TALRU</name>
<keyword evidence="2" id="KW-1185">Reference proteome</keyword>
<dbReference type="GeneID" id="55996578"/>
<dbReference type="Proteomes" id="UP000509510">
    <property type="component" value="Chromosome V"/>
</dbReference>
<evidence type="ECO:0000313" key="1">
    <source>
        <dbReference type="EMBL" id="QKX61938.1"/>
    </source>
</evidence>
<gene>
    <name evidence="1" type="ORF">TRUGW13939_09094</name>
</gene>
<proteinExistence type="predicted"/>